<keyword evidence="4 13" id="KW-0813">Transport</keyword>
<organism evidence="17 18">
    <name type="scientific">Porphyromonas gingivicanis</name>
    <dbReference type="NCBI Taxonomy" id="266762"/>
    <lineage>
        <taxon>Bacteria</taxon>
        <taxon>Pseudomonadati</taxon>
        <taxon>Bacteroidota</taxon>
        <taxon>Bacteroidia</taxon>
        <taxon>Bacteroidales</taxon>
        <taxon>Porphyromonadaceae</taxon>
        <taxon>Porphyromonas</taxon>
    </lineage>
</organism>
<dbReference type="GO" id="GO:0051205">
    <property type="term" value="P:protein insertion into membrane"/>
    <property type="evidence" value="ECO:0007669"/>
    <property type="project" value="TreeGrafter"/>
</dbReference>
<evidence type="ECO:0000256" key="8">
    <source>
        <dbReference type="ARBA" id="ARBA00022989"/>
    </source>
</evidence>
<evidence type="ECO:0000256" key="5">
    <source>
        <dbReference type="ARBA" id="ARBA00022475"/>
    </source>
</evidence>
<keyword evidence="7 13" id="KW-0653">Protein transport</keyword>
<dbReference type="NCBIfam" id="TIGR03593">
    <property type="entry name" value="yidC_nterm"/>
    <property type="match status" value="1"/>
</dbReference>
<feature type="region of interest" description="Disordered" evidence="14">
    <location>
        <begin position="42"/>
        <end position="64"/>
    </location>
</feature>
<evidence type="ECO:0000256" key="7">
    <source>
        <dbReference type="ARBA" id="ARBA00022927"/>
    </source>
</evidence>
<dbReference type="PANTHER" id="PTHR12428:SF65">
    <property type="entry name" value="CYTOCHROME C OXIDASE ASSEMBLY PROTEIN COX18, MITOCHONDRIAL"/>
    <property type="match status" value="1"/>
</dbReference>
<gene>
    <name evidence="13" type="primary">yidC</name>
    <name evidence="17" type="ORF">HQ36_00495</name>
</gene>
<dbReference type="GO" id="GO:0015031">
    <property type="term" value="P:protein transport"/>
    <property type="evidence" value="ECO:0007669"/>
    <property type="project" value="UniProtKB-KW"/>
</dbReference>
<dbReference type="GO" id="GO:0005886">
    <property type="term" value="C:plasma membrane"/>
    <property type="evidence" value="ECO:0007669"/>
    <property type="project" value="UniProtKB-SubCell"/>
</dbReference>
<evidence type="ECO:0000256" key="10">
    <source>
        <dbReference type="ARBA" id="ARBA00023186"/>
    </source>
</evidence>
<dbReference type="RefSeq" id="WP_036882626.1">
    <property type="nucleotide sequence ID" value="NZ_JQZW01000002.1"/>
</dbReference>
<evidence type="ECO:0000256" key="3">
    <source>
        <dbReference type="ARBA" id="ARBA00015325"/>
    </source>
</evidence>
<feature type="transmembrane region" description="Helical" evidence="13">
    <location>
        <begin position="425"/>
        <end position="454"/>
    </location>
</feature>
<feature type="transmembrane region" description="Helical" evidence="13">
    <location>
        <begin position="530"/>
        <end position="546"/>
    </location>
</feature>
<evidence type="ECO:0000256" key="13">
    <source>
        <dbReference type="HAMAP-Rule" id="MF_01810"/>
    </source>
</evidence>
<keyword evidence="9 13" id="KW-0472">Membrane</keyword>
<evidence type="ECO:0000259" key="15">
    <source>
        <dbReference type="Pfam" id="PF02096"/>
    </source>
</evidence>
<feature type="transmembrane region" description="Helical" evidence="13">
    <location>
        <begin position="552"/>
        <end position="572"/>
    </location>
</feature>
<dbReference type="STRING" id="266762.HQ36_00495"/>
<feature type="domain" description="Membrane insertase YidC/Oxa/ALB C-terminal" evidence="15">
    <location>
        <begin position="364"/>
        <end position="566"/>
    </location>
</feature>
<dbReference type="NCBIfam" id="TIGR03592">
    <property type="entry name" value="yidC_oxa1_cterm"/>
    <property type="match status" value="1"/>
</dbReference>
<feature type="transmembrane region" description="Helical" evidence="13">
    <location>
        <begin position="364"/>
        <end position="384"/>
    </location>
</feature>
<dbReference type="EMBL" id="JQZW01000002">
    <property type="protein sequence ID" value="KGN98999.1"/>
    <property type="molecule type" value="Genomic_DNA"/>
</dbReference>
<evidence type="ECO:0000256" key="4">
    <source>
        <dbReference type="ARBA" id="ARBA00022448"/>
    </source>
</evidence>
<feature type="transmembrane region" description="Helical" evidence="13">
    <location>
        <begin position="486"/>
        <end position="509"/>
    </location>
</feature>
<keyword evidence="5 13" id="KW-1003">Cell membrane</keyword>
<keyword evidence="6 13" id="KW-0812">Transmembrane</keyword>
<feature type="transmembrane region" description="Helical" evidence="13">
    <location>
        <begin position="6"/>
        <end position="23"/>
    </location>
</feature>
<dbReference type="InterPro" id="IPR028053">
    <property type="entry name" value="Membr_insert_YidC_N"/>
</dbReference>
<comment type="subunit">
    <text evidence="13">Interacts with the Sec translocase complex via SecD. Specifically interacts with transmembrane segments of nascent integral membrane proteins during membrane integration.</text>
</comment>
<comment type="similarity">
    <text evidence="2 13">Belongs to the OXA1/ALB3/YidC family. Type 1 subfamily.</text>
</comment>
<dbReference type="CDD" id="cd20070">
    <property type="entry name" value="5TM_YidC_Alb3"/>
    <property type="match status" value="1"/>
</dbReference>
<dbReference type="InterPro" id="IPR038221">
    <property type="entry name" value="YidC_periplasmic_sf"/>
</dbReference>
<keyword evidence="18" id="KW-1185">Reference proteome</keyword>
<evidence type="ECO:0000313" key="17">
    <source>
        <dbReference type="EMBL" id="KGN98999.1"/>
    </source>
</evidence>
<dbReference type="CDD" id="cd19961">
    <property type="entry name" value="EcYidC-like_peri"/>
    <property type="match status" value="1"/>
</dbReference>
<evidence type="ECO:0000256" key="14">
    <source>
        <dbReference type="SAM" id="MobiDB-lite"/>
    </source>
</evidence>
<dbReference type="Pfam" id="PF14849">
    <property type="entry name" value="YidC_periplas"/>
    <property type="match status" value="1"/>
</dbReference>
<dbReference type="NCBIfam" id="NF002356">
    <property type="entry name" value="PRK01318.2-3"/>
    <property type="match status" value="1"/>
</dbReference>
<evidence type="ECO:0000256" key="9">
    <source>
        <dbReference type="ARBA" id="ARBA00023136"/>
    </source>
</evidence>
<evidence type="ECO:0000313" key="18">
    <source>
        <dbReference type="Proteomes" id="UP000030134"/>
    </source>
</evidence>
<dbReference type="PANTHER" id="PTHR12428">
    <property type="entry name" value="OXA1"/>
    <property type="match status" value="1"/>
</dbReference>
<dbReference type="OrthoDB" id="9780552at2"/>
<reference evidence="17 18" key="1">
    <citation type="submission" date="2014-08" db="EMBL/GenBank/DDBJ databases">
        <title>Porphyromonas gingivicanis strain:COT-022_OH1391 Genome sequencing.</title>
        <authorList>
            <person name="Wallis C."/>
            <person name="Deusch O."/>
            <person name="O'Flynn C."/>
            <person name="Davis I."/>
            <person name="Jospin G."/>
            <person name="Darling A.E."/>
            <person name="Coil D.A."/>
            <person name="Alexiev A."/>
            <person name="Horsfall A."/>
            <person name="Kirkwood N."/>
            <person name="Harris S."/>
            <person name="Eisen J.A."/>
        </authorList>
    </citation>
    <scope>NUCLEOTIDE SEQUENCE [LARGE SCALE GENOMIC DNA]</scope>
    <source>
        <strain evidence="18">COT-022 OH1391</strain>
    </source>
</reference>
<dbReference type="InterPro" id="IPR001708">
    <property type="entry name" value="YidC/ALB3/OXA1/COX18"/>
</dbReference>
<dbReference type="GO" id="GO:0032977">
    <property type="term" value="F:membrane insertase activity"/>
    <property type="evidence" value="ECO:0007669"/>
    <property type="project" value="InterPro"/>
</dbReference>
<dbReference type="HAMAP" id="MF_01810">
    <property type="entry name" value="YidC_type1"/>
    <property type="match status" value="1"/>
</dbReference>
<evidence type="ECO:0000256" key="1">
    <source>
        <dbReference type="ARBA" id="ARBA00004429"/>
    </source>
</evidence>
<feature type="transmembrane region" description="Helical" evidence="13">
    <location>
        <begin position="334"/>
        <end position="358"/>
    </location>
</feature>
<sequence length="616" mass="70605">MDRNTIIGVILIALVLIGFSIINKPNPTTSQPSVATERVVEEATSEHVPSVNASATTESDPTSMFASVQDAKEEKVYLKNSKVELVFSTRGGALEQAQLTQYEAQEEKPLVLFTKDDAFFNIPLRTVSGKVVDTKELNFTPVQLSDTTLIMRLAVDSLAHLDFRYTLHKDDYRLGFAIEGENLERLFPSNLRFLDLEMGQKLRRQEKSWKNENQYSAIYYKLLSDDVDHLSDKSEVLEDVKERLHWIAFKDKYFATVWIADRDNAFEATQMKQKTLTQDGDYTKECTITTSVPFSNRDGVTAGFTLYMGPLEHYALKAYDEGVAKEERMNLEHLVYVGGSVFRWINVTLIMPLVNFLAKYISNWGIIILLLTLIIKTVLFPLTFKSYVSQAKMRVLKPQVQAINEKYAGNDQQMMMKRSQETMSLYRAAGASPMSGCLPMLLQMPFLISLYMFFPTVIALRGESFLWAEDLSTYDAVLTWSFDIPILSGLMGNHLSLFCLLWAVTNILYSQYTMGQNAVGDNQQMKMMKWMPYIMSIMFFFMFNSNSSGLCYYYFVSTLITIIQFVASRLMINEDKVLAKLEENKKKPRKKSGFMARLEEAQRLQQQQMRAQQKKK</sequence>
<keyword evidence="10 13" id="KW-0143">Chaperone</keyword>
<evidence type="ECO:0000256" key="12">
    <source>
        <dbReference type="ARBA" id="ARBA00033342"/>
    </source>
</evidence>
<dbReference type="InterPro" id="IPR028055">
    <property type="entry name" value="YidC/Oxa/ALB_C"/>
</dbReference>
<comment type="function">
    <text evidence="13">Required for the insertion and/or proper folding and/or complex formation of integral membrane proteins into the membrane. Involved in integration of membrane proteins that insert both dependently and independently of the Sec translocase complex, as well as at least some lipoproteins. Aids folding of multispanning membrane proteins.</text>
</comment>
<comment type="subcellular location">
    <subcellularLocation>
        <location evidence="1">Cell inner membrane</location>
        <topology evidence="1">Multi-pass membrane protein</topology>
    </subcellularLocation>
    <subcellularLocation>
        <location evidence="13">Cell membrane</location>
        <topology evidence="13">Multi-pass membrane protein</topology>
    </subcellularLocation>
</comment>
<evidence type="ECO:0000259" key="16">
    <source>
        <dbReference type="Pfam" id="PF14849"/>
    </source>
</evidence>
<dbReference type="Proteomes" id="UP000030134">
    <property type="component" value="Unassembled WGS sequence"/>
</dbReference>
<feature type="compositionally biased region" description="Polar residues" evidence="14">
    <location>
        <begin position="51"/>
        <end position="64"/>
    </location>
</feature>
<dbReference type="AlphaFoldDB" id="A0A0A2GEU1"/>
<keyword evidence="8 13" id="KW-1133">Transmembrane helix</keyword>
<dbReference type="Gene3D" id="2.70.98.90">
    <property type="match status" value="1"/>
</dbReference>
<accession>A0A0A2GEU1</accession>
<dbReference type="InterPro" id="IPR019998">
    <property type="entry name" value="Membr_insert_YidC"/>
</dbReference>
<dbReference type="PRINTS" id="PR00701">
    <property type="entry name" value="60KDINNERMP"/>
</dbReference>
<name>A0A0A2GEU1_9PORP</name>
<dbReference type="eggNOG" id="COG0706">
    <property type="taxonomic scope" value="Bacteria"/>
</dbReference>
<comment type="caution">
    <text evidence="17">The sequence shown here is derived from an EMBL/GenBank/DDBJ whole genome shotgun (WGS) entry which is preliminary data.</text>
</comment>
<evidence type="ECO:0000256" key="11">
    <source>
        <dbReference type="ARBA" id="ARBA00033245"/>
    </source>
</evidence>
<protein>
    <recommendedName>
        <fullName evidence="3 13">Membrane protein insertase YidC</fullName>
    </recommendedName>
    <alternativeName>
        <fullName evidence="12 13">Foldase YidC</fullName>
    </alternativeName>
    <alternativeName>
        <fullName evidence="11 13">Membrane integrase YidC</fullName>
    </alternativeName>
    <alternativeName>
        <fullName evidence="13">Membrane protein YidC</fullName>
    </alternativeName>
</protein>
<evidence type="ECO:0000256" key="6">
    <source>
        <dbReference type="ARBA" id="ARBA00022692"/>
    </source>
</evidence>
<evidence type="ECO:0000256" key="2">
    <source>
        <dbReference type="ARBA" id="ARBA00010527"/>
    </source>
</evidence>
<feature type="domain" description="Membrane insertase YidC N-terminal" evidence="16">
    <location>
        <begin position="78"/>
        <end position="349"/>
    </location>
</feature>
<proteinExistence type="inferred from homology"/>
<dbReference type="InterPro" id="IPR047196">
    <property type="entry name" value="YidC_ALB_C"/>
</dbReference>
<dbReference type="Pfam" id="PF02096">
    <property type="entry name" value="60KD_IMP"/>
    <property type="match status" value="1"/>
</dbReference>